<accession>A0A2I1EZ84</accession>
<dbReference type="EMBL" id="LLXL01000672">
    <property type="protein sequence ID" value="PKK69926.1"/>
    <property type="molecule type" value="Genomic_DNA"/>
</dbReference>
<reference evidence="1 2" key="2">
    <citation type="submission" date="2017-10" db="EMBL/GenBank/DDBJ databases">
        <title>Extensive intraspecific genome diversity in a model arbuscular mycorrhizal fungus.</title>
        <authorList>
            <person name="Chen E.C.H."/>
            <person name="Morin E."/>
            <person name="Baudet D."/>
            <person name="Noel J."/>
            <person name="Ndikumana S."/>
            <person name="Charron P."/>
            <person name="St-Onge C."/>
            <person name="Giorgi J."/>
            <person name="Grigoriev I.V."/>
            <person name="Roux C."/>
            <person name="Martin F.M."/>
            <person name="Corradi N."/>
        </authorList>
    </citation>
    <scope>NUCLEOTIDE SEQUENCE [LARGE SCALE GENOMIC DNA]</scope>
    <source>
        <strain evidence="1 2">C2</strain>
    </source>
</reference>
<feature type="non-terminal residue" evidence="1">
    <location>
        <position position="62"/>
    </location>
</feature>
<evidence type="ECO:0000313" key="2">
    <source>
        <dbReference type="Proteomes" id="UP000233469"/>
    </source>
</evidence>
<protein>
    <submittedName>
        <fullName evidence="1">Uncharacterized protein</fullName>
    </submittedName>
</protein>
<organism evidence="1 2">
    <name type="scientific">Rhizophagus irregularis</name>
    <dbReference type="NCBI Taxonomy" id="588596"/>
    <lineage>
        <taxon>Eukaryota</taxon>
        <taxon>Fungi</taxon>
        <taxon>Fungi incertae sedis</taxon>
        <taxon>Mucoromycota</taxon>
        <taxon>Glomeromycotina</taxon>
        <taxon>Glomeromycetes</taxon>
        <taxon>Glomerales</taxon>
        <taxon>Glomeraceae</taxon>
        <taxon>Rhizophagus</taxon>
    </lineage>
</organism>
<name>A0A2I1EZ84_9GLOM</name>
<comment type="caution">
    <text evidence="1">The sequence shown here is derived from an EMBL/GenBank/DDBJ whole genome shotgun (WGS) entry which is preliminary data.</text>
</comment>
<dbReference type="Proteomes" id="UP000233469">
    <property type="component" value="Unassembled WGS sequence"/>
</dbReference>
<sequence length="62" mass="7646">MELYFLKLHDREIDEISNFSTYFEIILNSSIHLIYDDQLQHILLLYYNIFVIIDEKTRNKHL</sequence>
<proteinExistence type="predicted"/>
<gene>
    <name evidence="1" type="ORF">RhiirC2_747538</name>
</gene>
<reference evidence="1 2" key="1">
    <citation type="submission" date="2016-04" db="EMBL/GenBank/DDBJ databases">
        <title>Genome analyses suggest a sexual origin of heterokaryosis in a supposedly ancient asexual fungus.</title>
        <authorList>
            <person name="Ropars J."/>
            <person name="Sedzielewska K."/>
            <person name="Noel J."/>
            <person name="Charron P."/>
            <person name="Farinelli L."/>
            <person name="Marton T."/>
            <person name="Kruger M."/>
            <person name="Pelin A."/>
            <person name="Brachmann A."/>
            <person name="Corradi N."/>
        </authorList>
    </citation>
    <scope>NUCLEOTIDE SEQUENCE [LARGE SCALE GENOMIC DNA]</scope>
    <source>
        <strain evidence="1 2">C2</strain>
    </source>
</reference>
<dbReference type="AlphaFoldDB" id="A0A2I1EZ84"/>
<evidence type="ECO:0000313" key="1">
    <source>
        <dbReference type="EMBL" id="PKK69926.1"/>
    </source>
</evidence>